<dbReference type="EMBL" id="MFSV01000188">
    <property type="protein sequence ID" value="OGI56494.1"/>
    <property type="molecule type" value="Genomic_DNA"/>
</dbReference>
<feature type="signal peptide" evidence="1">
    <location>
        <begin position="1"/>
        <end position="20"/>
    </location>
</feature>
<name>A0A1F6UGI5_9PROT</name>
<evidence type="ECO:0000256" key="1">
    <source>
        <dbReference type="SAM" id="SignalP"/>
    </source>
</evidence>
<dbReference type="Gene3D" id="3.30.310.70">
    <property type="entry name" value="TT1751-like domain"/>
    <property type="match status" value="1"/>
</dbReference>
<feature type="chain" id="PRO_5009527008" description="DUF302 domain-containing protein" evidence="1">
    <location>
        <begin position="21"/>
        <end position="156"/>
    </location>
</feature>
<sequence>MKRSFSAALLTLTLTCATYAAGETPAKSKPMPVLDIAQTVVKTPLEKGVSMDDAVESMKIRANKLNIKLVAEMPLSKQIEAMGEKSRRMDIYQFCDPLTAKKMVEYDINFSAYLPCRIALVEDAKGQGWLVMMNLDMFIQDPKLGTALKGDAIKVR</sequence>
<dbReference type="Pfam" id="PF03625">
    <property type="entry name" value="DUF302"/>
    <property type="match status" value="1"/>
</dbReference>
<comment type="caution">
    <text evidence="3">The sequence shown here is derived from an EMBL/GenBank/DDBJ whole genome shotgun (WGS) entry which is preliminary data.</text>
</comment>
<dbReference type="CDD" id="cd14797">
    <property type="entry name" value="DUF302"/>
    <property type="match status" value="1"/>
</dbReference>
<protein>
    <recommendedName>
        <fullName evidence="2">DUF302 domain-containing protein</fullName>
    </recommendedName>
</protein>
<proteinExistence type="predicted"/>
<evidence type="ECO:0000313" key="4">
    <source>
        <dbReference type="Proteomes" id="UP000177950"/>
    </source>
</evidence>
<gene>
    <name evidence="3" type="ORF">A2V58_02315</name>
</gene>
<evidence type="ECO:0000313" key="3">
    <source>
        <dbReference type="EMBL" id="OGI56494.1"/>
    </source>
</evidence>
<dbReference type="Proteomes" id="UP000177950">
    <property type="component" value="Unassembled WGS sequence"/>
</dbReference>
<dbReference type="SUPFAM" id="SSF103247">
    <property type="entry name" value="TT1751-like"/>
    <property type="match status" value="1"/>
</dbReference>
<evidence type="ECO:0000259" key="2">
    <source>
        <dbReference type="Pfam" id="PF03625"/>
    </source>
</evidence>
<organism evidence="3 4">
    <name type="scientific">Candidatus Muproteobacteria bacterium RBG_19FT_COMBO_61_10</name>
    <dbReference type="NCBI Taxonomy" id="1817761"/>
    <lineage>
        <taxon>Bacteria</taxon>
        <taxon>Pseudomonadati</taxon>
        <taxon>Pseudomonadota</taxon>
        <taxon>Candidatus Muproteobacteria</taxon>
    </lineage>
</organism>
<keyword evidence="1" id="KW-0732">Signal</keyword>
<reference evidence="3 4" key="1">
    <citation type="journal article" date="2016" name="Nat. Commun.">
        <title>Thousands of microbial genomes shed light on interconnected biogeochemical processes in an aquifer system.</title>
        <authorList>
            <person name="Anantharaman K."/>
            <person name="Brown C.T."/>
            <person name="Hug L.A."/>
            <person name="Sharon I."/>
            <person name="Castelle C.J."/>
            <person name="Probst A.J."/>
            <person name="Thomas B.C."/>
            <person name="Singh A."/>
            <person name="Wilkins M.J."/>
            <person name="Karaoz U."/>
            <person name="Brodie E.L."/>
            <person name="Williams K.H."/>
            <person name="Hubbard S.S."/>
            <person name="Banfield J.F."/>
        </authorList>
    </citation>
    <scope>NUCLEOTIDE SEQUENCE [LARGE SCALE GENOMIC DNA]</scope>
</reference>
<dbReference type="AlphaFoldDB" id="A0A1F6UGI5"/>
<feature type="non-terminal residue" evidence="3">
    <location>
        <position position="156"/>
    </location>
</feature>
<feature type="domain" description="DUF302" evidence="2">
    <location>
        <begin position="75"/>
        <end position="134"/>
    </location>
</feature>
<dbReference type="InterPro" id="IPR005180">
    <property type="entry name" value="DUF302"/>
</dbReference>
<accession>A0A1F6UGI5</accession>
<dbReference type="InterPro" id="IPR035923">
    <property type="entry name" value="TT1751-like_sf"/>
</dbReference>